<dbReference type="PROSITE" id="PS51257">
    <property type="entry name" value="PROKAR_LIPOPROTEIN"/>
    <property type="match status" value="1"/>
</dbReference>
<proteinExistence type="predicted"/>
<sequence length="415" mass="45607">MSFVRPVLRWTSILLLWSVVAACLAVTIVPRYLDRIYYHGPDSGHYDGERFFNPDGEDTVRVPGNRRGGRAGFLWRQATGADGRPEWPDRVAVHKDMPPARVDGGAMRATWVGHATVLVQANGLNILTDPIWSEVAGPFGLAGPRRTAPPAIDFDKLPKIDLVLVSHNHYDHLDLPTLKQLWARDKPAIITSLGNDTILRSAGIEAYGLDWGQAGTLTDKGLEVENGLPRCDPVAACPGDRATVIVNRNHHWGSRWFTDRNRALWSSFVVTLPGGNLFFAGDTGAGDYKWADQAASYGPIRLAILPIGAFRFQEGEMRTGSHIGPGEAIKLWNRMGRPTTLPMHWGTFRLSWEGYWTPPRMLRAIQACAGETSGRFAPQSLGRAWDIPTLAAAPPPVSDARVDACMKDPAVTALR</sequence>
<dbReference type="Proteomes" id="UP000185161">
    <property type="component" value="Chromosome"/>
</dbReference>
<dbReference type="GO" id="GO:0005737">
    <property type="term" value="C:cytoplasm"/>
    <property type="evidence" value="ECO:0007669"/>
    <property type="project" value="TreeGrafter"/>
</dbReference>
<name>A0A1L6JEM1_9SPHN</name>
<gene>
    <name evidence="2" type="ORF">BRX40_19820</name>
    <name evidence="3" type="ORF">CA257_12840</name>
</gene>
<reference evidence="3 5" key="3">
    <citation type="submission" date="2018-07" db="EMBL/GenBank/DDBJ databases">
        <title>Genomic and Epidemiologic Investigation of an Indolent Hospital Outbreak.</title>
        <authorList>
            <person name="Johnson R.C."/>
            <person name="Deming C."/>
            <person name="Conlan S."/>
            <person name="Zellmer C.J."/>
            <person name="Michelin A.V."/>
            <person name="Lee-Lin S."/>
            <person name="Thomas P.J."/>
            <person name="Park M."/>
            <person name="Weingarten R.A."/>
            <person name="Less J."/>
            <person name="Dekker J.P."/>
            <person name="Frank K.M."/>
            <person name="Musser K.A."/>
            <person name="Mcquiston J.R."/>
            <person name="Henderson D.K."/>
            <person name="Lau A.F."/>
            <person name="Palmore T.N."/>
            <person name="Segre J.A."/>
        </authorList>
    </citation>
    <scope>NUCLEOTIDE SEQUENCE [LARGE SCALE GENOMIC DNA]</scope>
    <source>
        <strain evidence="3 5">SK-NIH.Env10_0317</strain>
    </source>
</reference>
<reference evidence="4" key="2">
    <citation type="submission" date="2016-12" db="EMBL/GenBank/DDBJ databases">
        <title>Whole genome sequencing of Sphingomonas sp. ABOJV.</title>
        <authorList>
            <person name="Conlan S."/>
            <person name="Thomas P.J."/>
            <person name="Mullikin J."/>
            <person name="Palmore T.N."/>
            <person name="Frank K.M."/>
            <person name="Segre J.A."/>
        </authorList>
    </citation>
    <scope>NUCLEOTIDE SEQUENCE [LARGE SCALE GENOMIC DNA]</scope>
    <source>
        <strain evidence="4">ABOJV</strain>
    </source>
</reference>
<evidence type="ECO:0000313" key="2">
    <source>
        <dbReference type="EMBL" id="APR54363.1"/>
    </source>
</evidence>
<dbReference type="KEGG" id="skr:BRX40_19820"/>
<dbReference type="Proteomes" id="UP000286681">
    <property type="component" value="Unassembled WGS sequence"/>
</dbReference>
<evidence type="ECO:0000259" key="1">
    <source>
        <dbReference type="Pfam" id="PF12706"/>
    </source>
</evidence>
<dbReference type="SUPFAM" id="SSF56281">
    <property type="entry name" value="Metallo-hydrolase/oxidoreductase"/>
    <property type="match status" value="1"/>
</dbReference>
<accession>A0A1L6JEM1</accession>
<organism evidence="2 4">
    <name type="scientific">Sphingomonas koreensis</name>
    <dbReference type="NCBI Taxonomy" id="93064"/>
    <lineage>
        <taxon>Bacteria</taxon>
        <taxon>Pseudomonadati</taxon>
        <taxon>Pseudomonadota</taxon>
        <taxon>Alphaproteobacteria</taxon>
        <taxon>Sphingomonadales</taxon>
        <taxon>Sphingomonadaceae</taxon>
        <taxon>Sphingomonas</taxon>
    </lineage>
</organism>
<dbReference type="OrthoDB" id="9805728at2"/>
<evidence type="ECO:0000313" key="5">
    <source>
        <dbReference type="Proteomes" id="UP000286681"/>
    </source>
</evidence>
<feature type="domain" description="Metallo-beta-lactamase" evidence="1">
    <location>
        <begin position="125"/>
        <end position="345"/>
    </location>
</feature>
<protein>
    <submittedName>
        <fullName evidence="2">Zn-dependent hydrolase</fullName>
    </submittedName>
</protein>
<dbReference type="EMBL" id="CP018820">
    <property type="protein sequence ID" value="APR54363.1"/>
    <property type="molecule type" value="Genomic_DNA"/>
</dbReference>
<keyword evidence="4" id="KW-1185">Reference proteome</keyword>
<dbReference type="Gene3D" id="3.60.15.10">
    <property type="entry name" value="Ribonuclease Z/Hydroxyacylglutathione hydrolase-like"/>
    <property type="match status" value="1"/>
</dbReference>
<dbReference type="PANTHER" id="PTHR15032:SF4">
    <property type="entry name" value="N-ACYL-PHOSPHATIDYLETHANOLAMINE-HYDROLYZING PHOSPHOLIPASE D"/>
    <property type="match status" value="1"/>
</dbReference>
<keyword evidence="2" id="KW-0378">Hydrolase</keyword>
<dbReference type="InterPro" id="IPR001279">
    <property type="entry name" value="Metallo-B-lactamas"/>
</dbReference>
<dbReference type="InterPro" id="IPR036866">
    <property type="entry name" value="RibonucZ/Hydroxyglut_hydro"/>
</dbReference>
<dbReference type="GO" id="GO:0016787">
    <property type="term" value="F:hydrolase activity"/>
    <property type="evidence" value="ECO:0007669"/>
    <property type="project" value="UniProtKB-KW"/>
</dbReference>
<evidence type="ECO:0000313" key="3">
    <source>
        <dbReference type="EMBL" id="RSV02073.1"/>
    </source>
</evidence>
<dbReference type="PANTHER" id="PTHR15032">
    <property type="entry name" value="N-ACYL-PHOSPHATIDYLETHANOLAMINE-HYDROLYZING PHOSPHOLIPASE D"/>
    <property type="match status" value="1"/>
</dbReference>
<dbReference type="GeneID" id="44134813"/>
<dbReference type="AlphaFoldDB" id="A0A1L6JEM1"/>
<evidence type="ECO:0000313" key="4">
    <source>
        <dbReference type="Proteomes" id="UP000185161"/>
    </source>
</evidence>
<dbReference type="EMBL" id="QQWO01000010">
    <property type="protein sequence ID" value="RSV02073.1"/>
    <property type="molecule type" value="Genomic_DNA"/>
</dbReference>
<dbReference type="STRING" id="93064.BRX40_19820"/>
<dbReference type="Pfam" id="PF12706">
    <property type="entry name" value="Lactamase_B_2"/>
    <property type="match status" value="1"/>
</dbReference>
<dbReference type="RefSeq" id="WP_075152751.1">
    <property type="nucleotide sequence ID" value="NZ_CP018820.1"/>
</dbReference>
<reference evidence="2" key="1">
    <citation type="submission" date="2016-12" db="EMBL/GenBank/DDBJ databases">
        <title>Whole genome sequencing of Sphingomonas koreensis.</title>
        <authorList>
            <person name="Conlan S."/>
            <person name="Thomas P.J."/>
            <person name="Mullikin J."/>
            <person name="Palmore T.N."/>
            <person name="Frank K.M."/>
            <person name="Segre J.A."/>
        </authorList>
    </citation>
    <scope>NUCLEOTIDE SEQUENCE</scope>
    <source>
        <strain evidence="2">ABOJV</strain>
    </source>
</reference>